<keyword evidence="1" id="KW-1133">Transmembrane helix</keyword>
<dbReference type="InterPro" id="IPR019554">
    <property type="entry name" value="Soluble_ligand-bd"/>
</dbReference>
<dbReference type="Gene3D" id="3.10.560.10">
    <property type="entry name" value="Outer membrane lipoprotein wza domain like"/>
    <property type="match status" value="1"/>
</dbReference>
<accession>A0ABY5NZG0</accession>
<evidence type="ECO:0000259" key="2">
    <source>
        <dbReference type="SMART" id="SM00278"/>
    </source>
</evidence>
<feature type="transmembrane region" description="Helical" evidence="1">
    <location>
        <begin position="12"/>
        <end position="32"/>
    </location>
</feature>
<dbReference type="InterPro" id="IPR003583">
    <property type="entry name" value="Hlx-hairpin-Hlx_DNA-bd_motif"/>
</dbReference>
<reference evidence="3" key="2">
    <citation type="submission" date="2022-08" db="EMBL/GenBank/DDBJ databases">
        <authorList>
            <person name="Poehlein A."/>
            <person name="Guzman J."/>
            <person name="Daniel R."/>
            <person name="Vilcinskas A."/>
        </authorList>
    </citation>
    <scope>NUCLEOTIDE SEQUENCE</scope>
    <source>
        <strain evidence="3">G314FT</strain>
    </source>
</reference>
<feature type="domain" description="Helix-hairpin-helix DNA-binding motif class 1" evidence="2">
    <location>
        <begin position="157"/>
        <end position="176"/>
    </location>
</feature>
<dbReference type="NCBIfam" id="TIGR00426">
    <property type="entry name" value="competence protein ComEA helix-hairpin-helix repeat region"/>
    <property type="match status" value="1"/>
</dbReference>
<dbReference type="EMBL" id="CP102451">
    <property type="protein sequence ID" value="UUV99040.1"/>
    <property type="molecule type" value="Genomic_DNA"/>
</dbReference>
<dbReference type="InterPro" id="IPR004509">
    <property type="entry name" value="Competence_ComEA_HhH"/>
</dbReference>
<dbReference type="Gene3D" id="1.10.150.310">
    <property type="entry name" value="Tex RuvX-like domain-like"/>
    <property type="match status" value="1"/>
</dbReference>
<reference evidence="3" key="1">
    <citation type="submission" date="2022-08" db="EMBL/GenBank/DDBJ databases">
        <title>Genome sequence of Vagococcus luciliae DSM 112651.</title>
        <authorList>
            <person name="Juan G."/>
            <person name="Anja P."/>
            <person name="Rolf D."/>
            <person name="Kampfer P."/>
            <person name="Vilcinskas A."/>
        </authorList>
    </citation>
    <scope>NUCLEOTIDE SEQUENCE</scope>
    <source>
        <strain evidence="3">G314FT</strain>
    </source>
</reference>
<proteinExistence type="predicted"/>
<dbReference type="InterPro" id="IPR010994">
    <property type="entry name" value="RuvA_2-like"/>
</dbReference>
<dbReference type="Pfam" id="PF10531">
    <property type="entry name" value="SLBB"/>
    <property type="match status" value="1"/>
</dbReference>
<dbReference type="InterPro" id="IPR051675">
    <property type="entry name" value="Endo/Exo/Phosphatase_dom_1"/>
</dbReference>
<dbReference type="SUPFAM" id="SSF47781">
    <property type="entry name" value="RuvA domain 2-like"/>
    <property type="match status" value="1"/>
</dbReference>
<name>A0ABY5NZG0_9ENTE</name>
<evidence type="ECO:0000313" key="3">
    <source>
        <dbReference type="EMBL" id="UUV99040.1"/>
    </source>
</evidence>
<evidence type="ECO:0000313" key="4">
    <source>
        <dbReference type="Proteomes" id="UP001058273"/>
    </source>
</evidence>
<keyword evidence="1" id="KW-0472">Membrane</keyword>
<gene>
    <name evidence="3" type="primary">comEA</name>
    <name evidence="3" type="ORF">G314FT_11990</name>
</gene>
<dbReference type="PANTHER" id="PTHR21180">
    <property type="entry name" value="ENDONUCLEASE/EXONUCLEASE/PHOSPHATASE FAMILY DOMAIN-CONTAINING PROTEIN 1"/>
    <property type="match status" value="1"/>
</dbReference>
<feature type="domain" description="Helix-hairpin-helix DNA-binding motif class 1" evidence="2">
    <location>
        <begin position="187"/>
        <end position="206"/>
    </location>
</feature>
<keyword evidence="4" id="KW-1185">Reference proteome</keyword>
<dbReference type="PANTHER" id="PTHR21180:SF32">
    <property type="entry name" value="ENDONUCLEASE_EXONUCLEASE_PHOSPHATASE FAMILY DOMAIN-CONTAINING PROTEIN 1"/>
    <property type="match status" value="1"/>
</dbReference>
<sequence length="209" mass="23406">MNRFKKVEDKKWLVLGVVSIILVSVFVLIRMFSTNKIIVEETTTITTNSTLRENIEKNVMSTDEMYVDIKGAVINPGIYQVTGNMRVLNVVELAGGFLSDADDKQVNLSERVSDQMVIYIPKEGEALDDIPMLQSNGKDKQDSSKSDLINLNTATIDELKTLNGIGEKKAESIIKYREEKGLFKKIEDLKNVDGIGEKTFESLKSLIIV</sequence>
<dbReference type="SMART" id="SM00278">
    <property type="entry name" value="HhH1"/>
    <property type="match status" value="2"/>
</dbReference>
<dbReference type="Proteomes" id="UP001058273">
    <property type="component" value="Chromosome"/>
</dbReference>
<dbReference type="Pfam" id="PF12836">
    <property type="entry name" value="HHH_3"/>
    <property type="match status" value="1"/>
</dbReference>
<keyword evidence="1" id="KW-0812">Transmembrane</keyword>
<organism evidence="3 4">
    <name type="scientific">Vagococcus luciliae</name>
    <dbReference type="NCBI Taxonomy" id="2920380"/>
    <lineage>
        <taxon>Bacteria</taxon>
        <taxon>Bacillati</taxon>
        <taxon>Bacillota</taxon>
        <taxon>Bacilli</taxon>
        <taxon>Lactobacillales</taxon>
        <taxon>Enterococcaceae</taxon>
        <taxon>Vagococcus</taxon>
    </lineage>
</organism>
<protein>
    <submittedName>
        <fullName evidence="3">ComE operon protein 1</fullName>
    </submittedName>
</protein>
<dbReference type="RefSeq" id="WP_257699469.1">
    <property type="nucleotide sequence ID" value="NZ_CP102451.1"/>
</dbReference>
<evidence type="ECO:0000256" key="1">
    <source>
        <dbReference type="SAM" id="Phobius"/>
    </source>
</evidence>